<accession>A0A0E0LSD4</accession>
<dbReference type="GO" id="GO:0006508">
    <property type="term" value="P:proteolysis"/>
    <property type="evidence" value="ECO:0007669"/>
    <property type="project" value="UniProtKB-KW"/>
</dbReference>
<dbReference type="PANTHER" id="PTHR47967">
    <property type="entry name" value="OS07G0603500 PROTEIN-RELATED"/>
    <property type="match status" value="1"/>
</dbReference>
<feature type="domain" description="Peptidase A1" evidence="6">
    <location>
        <begin position="202"/>
        <end position="563"/>
    </location>
</feature>
<evidence type="ECO:0000256" key="2">
    <source>
        <dbReference type="ARBA" id="ARBA00022670"/>
    </source>
</evidence>
<keyword evidence="4" id="KW-0378">Hydrolase</keyword>
<dbReference type="EnsemblPlants" id="OPUNC08G05920.1">
    <property type="protein sequence ID" value="OPUNC08G05920.1"/>
    <property type="gene ID" value="OPUNC08G05920"/>
</dbReference>
<dbReference type="AlphaFoldDB" id="A0A0E0LSD4"/>
<dbReference type="Proteomes" id="UP000026962">
    <property type="component" value="Chromosome 8"/>
</dbReference>
<organism evidence="7">
    <name type="scientific">Oryza punctata</name>
    <name type="common">Red rice</name>
    <dbReference type="NCBI Taxonomy" id="4537"/>
    <lineage>
        <taxon>Eukaryota</taxon>
        <taxon>Viridiplantae</taxon>
        <taxon>Streptophyta</taxon>
        <taxon>Embryophyta</taxon>
        <taxon>Tracheophyta</taxon>
        <taxon>Spermatophyta</taxon>
        <taxon>Magnoliopsida</taxon>
        <taxon>Liliopsida</taxon>
        <taxon>Poales</taxon>
        <taxon>Poaceae</taxon>
        <taxon>BOP clade</taxon>
        <taxon>Oryzoideae</taxon>
        <taxon>Oryzeae</taxon>
        <taxon>Oryzinae</taxon>
        <taxon>Oryza</taxon>
    </lineage>
</organism>
<dbReference type="InterPro" id="IPR021109">
    <property type="entry name" value="Peptidase_aspartic_dom_sf"/>
</dbReference>
<dbReference type="GO" id="GO:0004190">
    <property type="term" value="F:aspartic-type endopeptidase activity"/>
    <property type="evidence" value="ECO:0007669"/>
    <property type="project" value="UniProtKB-KW"/>
</dbReference>
<dbReference type="Gene3D" id="2.40.70.10">
    <property type="entry name" value="Acid Proteases"/>
    <property type="match status" value="3"/>
</dbReference>
<dbReference type="HOGENOM" id="CLU_034797_0_0_1"/>
<evidence type="ECO:0000256" key="3">
    <source>
        <dbReference type="ARBA" id="ARBA00022750"/>
    </source>
</evidence>
<dbReference type="PANTHER" id="PTHR47967:SF96">
    <property type="entry name" value="OS08G0207800 PROTEIN"/>
    <property type="match status" value="1"/>
</dbReference>
<dbReference type="InterPro" id="IPR032799">
    <property type="entry name" value="TAXi_C"/>
</dbReference>
<dbReference type="eggNOG" id="KOG1339">
    <property type="taxonomic scope" value="Eukaryota"/>
</dbReference>
<dbReference type="PROSITE" id="PS51767">
    <property type="entry name" value="PEPTIDASE_A1"/>
    <property type="match status" value="1"/>
</dbReference>
<evidence type="ECO:0000313" key="8">
    <source>
        <dbReference type="Proteomes" id="UP000026962"/>
    </source>
</evidence>
<evidence type="ECO:0000256" key="5">
    <source>
        <dbReference type="ARBA" id="ARBA00023180"/>
    </source>
</evidence>
<sequence length="569" mass="64352">MEGRGGGGRGGDLVRHCSGWPDPMVLVAKLREMPQGHHVGVCFLHLSMCDMLMLMLIHDKDQLAPMSSEAEFGFSLPIVHGRPSAPSMDDEKFVTPFGMHEDVVYLAEMEIGEQQQKQYLMIDTGSSLVWTQCDECPRYHVGNVRPYGRSQSRTFQEDQLAPMSSEAEFGFSLPIVHGRPSAPSMDDEKFVTPFGMHEDVVYLAEMEIGEQQQKQYLMIDTGSSLVWTQCDECPRYHVGNVRPYGRSQSRTFQEVSCGDNDKEEEAIASYYPAKPPRYIILCINGRCMFKVLYNLSRQGDTVQGYMLMNTFRFIDDRRYDYQAKFRMVFGCAHQERIVVTTVQDCTGIFGLGMGDASFLCQTGITRFSYCAPPRMPSISRRDSWLRFGSHAQISGKKVPLVMRWGKYYLPLTAITYKYNILMSHVPFIAYKSREDYLHMMVDRGTSLLNLPSSLYDDLLKEIDAIIKSENVVKAGTSSWPRHCYLGTVDKVKDITVRLSFDGGLDIELFTSALFVESQTKDGKPVVCVAMNRVDDSSEAILGMFAQTTINVGYDLLRGEIAMDPIRCAR</sequence>
<dbReference type="InterPro" id="IPR033121">
    <property type="entry name" value="PEPTIDASE_A1"/>
</dbReference>
<keyword evidence="2" id="KW-0645">Protease</keyword>
<dbReference type="CDD" id="cd05476">
    <property type="entry name" value="pepsin_A_like_plant"/>
    <property type="match status" value="1"/>
</dbReference>
<dbReference type="InterPro" id="IPR034161">
    <property type="entry name" value="Pepsin-like_plant"/>
</dbReference>
<evidence type="ECO:0000313" key="7">
    <source>
        <dbReference type="EnsemblPlants" id="OPUNC08G05920.1"/>
    </source>
</evidence>
<reference evidence="7" key="2">
    <citation type="submission" date="2018-05" db="EMBL/GenBank/DDBJ databases">
        <title>OpunRS2 (Oryza punctata Reference Sequence Version 2).</title>
        <authorList>
            <person name="Zhang J."/>
            <person name="Kudrna D."/>
            <person name="Lee S."/>
            <person name="Talag J."/>
            <person name="Welchert J."/>
            <person name="Wing R.A."/>
        </authorList>
    </citation>
    <scope>NUCLEOTIDE SEQUENCE [LARGE SCALE GENOMIC DNA]</scope>
</reference>
<dbReference type="STRING" id="4537.A0A0E0LSD4"/>
<keyword evidence="8" id="KW-1185">Reference proteome</keyword>
<reference evidence="7" key="1">
    <citation type="submission" date="2015-04" db="UniProtKB">
        <authorList>
            <consortium name="EnsemblPlants"/>
        </authorList>
    </citation>
    <scope>IDENTIFICATION</scope>
</reference>
<dbReference type="InterPro" id="IPR032861">
    <property type="entry name" value="TAXi_N"/>
</dbReference>
<evidence type="ECO:0000256" key="1">
    <source>
        <dbReference type="ARBA" id="ARBA00007447"/>
    </source>
</evidence>
<dbReference type="Gramene" id="OPUNC08G05920.1">
    <property type="protein sequence ID" value="OPUNC08G05920.1"/>
    <property type="gene ID" value="OPUNC08G05920"/>
</dbReference>
<comment type="similarity">
    <text evidence="1">Belongs to the peptidase A1 family.</text>
</comment>
<proteinExistence type="inferred from homology"/>
<keyword evidence="3" id="KW-0064">Aspartyl protease</keyword>
<keyword evidence="5" id="KW-0325">Glycoprotein</keyword>
<dbReference type="GO" id="GO:0005576">
    <property type="term" value="C:extracellular region"/>
    <property type="evidence" value="ECO:0007669"/>
    <property type="project" value="TreeGrafter"/>
</dbReference>
<dbReference type="Pfam" id="PF14543">
    <property type="entry name" value="TAXi_N"/>
    <property type="match status" value="2"/>
</dbReference>
<protein>
    <recommendedName>
        <fullName evidence="6">Peptidase A1 domain-containing protein</fullName>
    </recommendedName>
</protein>
<name>A0A0E0LSD4_ORYPU</name>
<dbReference type="Pfam" id="PF14541">
    <property type="entry name" value="TAXi_C"/>
    <property type="match status" value="1"/>
</dbReference>
<dbReference type="SUPFAM" id="SSF50630">
    <property type="entry name" value="Acid proteases"/>
    <property type="match status" value="2"/>
</dbReference>
<evidence type="ECO:0000256" key="4">
    <source>
        <dbReference type="ARBA" id="ARBA00022801"/>
    </source>
</evidence>
<evidence type="ECO:0000259" key="6">
    <source>
        <dbReference type="PROSITE" id="PS51767"/>
    </source>
</evidence>
<dbReference type="InterPro" id="IPR051708">
    <property type="entry name" value="Plant_Aspart_Prot_A1"/>
</dbReference>